<evidence type="ECO:0000256" key="1">
    <source>
        <dbReference type="SAM" id="Phobius"/>
    </source>
</evidence>
<dbReference type="Proteomes" id="UP000228934">
    <property type="component" value="Unassembled WGS sequence"/>
</dbReference>
<feature type="non-terminal residue" evidence="2">
    <location>
        <position position="203"/>
    </location>
</feature>
<gene>
    <name evidence="2" type="ORF">AB205_0194600</name>
</gene>
<organism evidence="2 3">
    <name type="scientific">Aquarana catesbeiana</name>
    <name type="common">American bullfrog</name>
    <name type="synonym">Rana catesbeiana</name>
    <dbReference type="NCBI Taxonomy" id="8400"/>
    <lineage>
        <taxon>Eukaryota</taxon>
        <taxon>Metazoa</taxon>
        <taxon>Chordata</taxon>
        <taxon>Craniata</taxon>
        <taxon>Vertebrata</taxon>
        <taxon>Euteleostomi</taxon>
        <taxon>Amphibia</taxon>
        <taxon>Batrachia</taxon>
        <taxon>Anura</taxon>
        <taxon>Neobatrachia</taxon>
        <taxon>Ranoidea</taxon>
        <taxon>Ranidae</taxon>
        <taxon>Aquarana</taxon>
    </lineage>
</organism>
<name>A0A2G9R6B4_AQUCT</name>
<sequence length="203" mass="23611">MFYCYYVLSCLLFFVLYCLLCFIVNLVNHFFFRYAIQLQSGFIYLDSNSVCSHDTQSCDSSAVGGGFTTTVKKKSIYAEAWGQQGQRRDLLLPSAGGCPHASAYIYFRHSFGKYYCYTVILLCFIVNHHLLSRYAIQLQLLGWMPPCFGIYKRCMYAHHYKWVDEGRYSNGGHTHRSISFFRSAHRLHEKKVYNICPTRTSNI</sequence>
<evidence type="ECO:0000313" key="2">
    <source>
        <dbReference type="EMBL" id="PIO22793.1"/>
    </source>
</evidence>
<keyword evidence="1" id="KW-0812">Transmembrane</keyword>
<reference evidence="3" key="1">
    <citation type="journal article" date="2017" name="Nat. Commun.">
        <title>The North American bullfrog draft genome provides insight into hormonal regulation of long noncoding RNA.</title>
        <authorList>
            <person name="Hammond S.A."/>
            <person name="Warren R.L."/>
            <person name="Vandervalk B.P."/>
            <person name="Kucuk E."/>
            <person name="Khan H."/>
            <person name="Gibb E.A."/>
            <person name="Pandoh P."/>
            <person name="Kirk H."/>
            <person name="Zhao Y."/>
            <person name="Jones M."/>
            <person name="Mungall A.J."/>
            <person name="Coope R."/>
            <person name="Pleasance S."/>
            <person name="Moore R.A."/>
            <person name="Holt R.A."/>
            <person name="Round J.M."/>
            <person name="Ohora S."/>
            <person name="Walle B.V."/>
            <person name="Veldhoen N."/>
            <person name="Helbing C.C."/>
            <person name="Birol I."/>
        </authorList>
    </citation>
    <scope>NUCLEOTIDE SEQUENCE [LARGE SCALE GENOMIC DNA]</scope>
</reference>
<keyword evidence="1" id="KW-1133">Transmembrane helix</keyword>
<proteinExistence type="predicted"/>
<dbReference type="EMBL" id="KV973026">
    <property type="protein sequence ID" value="PIO22793.1"/>
    <property type="molecule type" value="Genomic_DNA"/>
</dbReference>
<protein>
    <submittedName>
        <fullName evidence="2">Uncharacterized protein</fullName>
    </submittedName>
</protein>
<accession>A0A2G9R6B4</accession>
<dbReference type="AlphaFoldDB" id="A0A2G9R6B4"/>
<feature type="transmembrane region" description="Helical" evidence="1">
    <location>
        <begin position="6"/>
        <end position="27"/>
    </location>
</feature>
<evidence type="ECO:0000313" key="3">
    <source>
        <dbReference type="Proteomes" id="UP000228934"/>
    </source>
</evidence>
<feature type="transmembrane region" description="Helical" evidence="1">
    <location>
        <begin position="114"/>
        <end position="136"/>
    </location>
</feature>
<keyword evidence="1" id="KW-0472">Membrane</keyword>
<keyword evidence="3" id="KW-1185">Reference proteome</keyword>